<comment type="caution">
    <text evidence="2">The sequence shown here is derived from an EMBL/GenBank/DDBJ whole genome shotgun (WGS) entry which is preliminary data.</text>
</comment>
<keyword evidence="1" id="KW-1133">Transmembrane helix</keyword>
<name>A0A1F5RFR8_9BACT</name>
<organism evidence="2 3">
    <name type="scientific">Candidatus Edwardsbacteria bacterium GWF2_54_11</name>
    <dbReference type="NCBI Taxonomy" id="1817851"/>
    <lineage>
        <taxon>Bacteria</taxon>
        <taxon>Candidatus Edwardsiibacteriota</taxon>
    </lineage>
</organism>
<proteinExistence type="predicted"/>
<accession>A0A1F5RFR8</accession>
<evidence type="ECO:0000313" key="2">
    <source>
        <dbReference type="EMBL" id="OGF13218.1"/>
    </source>
</evidence>
<keyword evidence="1" id="KW-0812">Transmembrane</keyword>
<gene>
    <name evidence="2" type="ORF">A2024_09465</name>
</gene>
<evidence type="ECO:0000313" key="3">
    <source>
        <dbReference type="Proteomes" id="UP000177230"/>
    </source>
</evidence>
<feature type="transmembrane region" description="Helical" evidence="1">
    <location>
        <begin position="137"/>
        <end position="158"/>
    </location>
</feature>
<evidence type="ECO:0000256" key="1">
    <source>
        <dbReference type="SAM" id="Phobius"/>
    </source>
</evidence>
<reference evidence="2 3" key="1">
    <citation type="journal article" date="2016" name="Nat. Commun.">
        <title>Thousands of microbial genomes shed light on interconnected biogeochemical processes in an aquifer system.</title>
        <authorList>
            <person name="Anantharaman K."/>
            <person name="Brown C.T."/>
            <person name="Hug L.A."/>
            <person name="Sharon I."/>
            <person name="Castelle C.J."/>
            <person name="Probst A.J."/>
            <person name="Thomas B.C."/>
            <person name="Singh A."/>
            <person name="Wilkins M.J."/>
            <person name="Karaoz U."/>
            <person name="Brodie E.L."/>
            <person name="Williams K.H."/>
            <person name="Hubbard S.S."/>
            <person name="Banfield J.F."/>
        </authorList>
    </citation>
    <scope>NUCLEOTIDE SEQUENCE [LARGE SCALE GENOMIC DNA]</scope>
</reference>
<feature type="transmembrane region" description="Helical" evidence="1">
    <location>
        <begin position="112"/>
        <end position="131"/>
    </location>
</feature>
<dbReference type="Proteomes" id="UP000177230">
    <property type="component" value="Unassembled WGS sequence"/>
</dbReference>
<dbReference type="AlphaFoldDB" id="A0A1F5RFR8"/>
<dbReference type="EMBL" id="MFFM01000023">
    <property type="protein sequence ID" value="OGF13218.1"/>
    <property type="molecule type" value="Genomic_DNA"/>
</dbReference>
<sequence>MDQPNKSPENSDRDKTTSKRDVVNIWLDSLDELFSDFDPRSYLKRTVSDDFIAQVRKVVADQQGKEMILRLQLPAGTRNEQDEEIIAVRLQLYFTERCNQFKKERQNGIRNAVILTLSGIALMIFASYITFLNSERYYLQLLLVLFEPGGWFCLWTGLDRLIDYSGKRRKELDFYSRMATAQIQFSTI</sequence>
<protein>
    <submittedName>
        <fullName evidence="2">Uncharacterized protein</fullName>
    </submittedName>
</protein>
<keyword evidence="1" id="KW-0472">Membrane</keyword>